<organism evidence="2 3">
    <name type="scientific">Candidatus Aphodoplasma excrementigallinarum</name>
    <dbReference type="NCBI Taxonomy" id="2840673"/>
    <lineage>
        <taxon>Bacteria</taxon>
        <taxon>Bacillati</taxon>
        <taxon>Bacillota</taxon>
        <taxon>Clostridia</taxon>
        <taxon>Eubacteriales</taxon>
        <taxon>Candidatus Aphodoplasma</taxon>
    </lineage>
</organism>
<evidence type="ECO:0000259" key="1">
    <source>
        <dbReference type="PROSITE" id="PS51918"/>
    </source>
</evidence>
<dbReference type="PANTHER" id="PTHR13932:SF1">
    <property type="entry name" value="OXYGEN-INDEPENDENT COPROPORPHYRINOGEN-III OXIDASE-LIKE PROTEIN HEMZ"/>
    <property type="match status" value="1"/>
</dbReference>
<dbReference type="InterPro" id="IPR006638">
    <property type="entry name" value="Elp3/MiaA/NifB-like_rSAM"/>
</dbReference>
<dbReference type="InterPro" id="IPR058240">
    <property type="entry name" value="rSAM_sf"/>
</dbReference>
<dbReference type="InterPro" id="IPR023404">
    <property type="entry name" value="rSAM_horseshoe"/>
</dbReference>
<keyword evidence="2" id="KW-0560">Oxidoreductase</keyword>
<evidence type="ECO:0000313" key="2">
    <source>
        <dbReference type="EMBL" id="HIV03169.1"/>
    </source>
</evidence>
<dbReference type="SFLD" id="SFLDG01082">
    <property type="entry name" value="B12-binding_domain_containing"/>
    <property type="match status" value="1"/>
</dbReference>
<dbReference type="InterPro" id="IPR034505">
    <property type="entry name" value="Coproporphyrinogen-III_oxidase"/>
</dbReference>
<sequence length="484" mass="53839">MSMTIDTIGHDLHYNVWLVAKLFFDENDSVHITSKATYGDDTVTAETQLVCEGASLSETYSFPCPSSADAHTKKRLTSAVCGMSLYRAAQKLRPRRLPWGVMTGIRPAKPIRQMLTAGQPEEEILPYMHALYGASEQKLRLALEVAKNELPLIAQNGKDDIGLYIGIPFCPTRCLYCSFVSTDLRRTKQYVPEYLRLLVREIEHSARLTKAAGKRIQSIYIGGGTPTSITAQELEVLLAAVARCFDTGSLAEYCVEAGRPDTITPEKLSVLKQYGVTRISINPQTMHARTLELIGRSHTPDDIDNAFTLARRAGFDSINADLIAGLPGETEDDFAWTLKAIDAYGPENITVHTMSIKRGSALHERLGDYDLTTPDTVYNMLDLSQSFMAQTGRAPYYIYRQKNMLGNLENVGYSLPGHESLYNVNIMEEVQSILALGCGGSSKAVDRTGERIERVYNFKGPIEYITRFDEILAKKDEFFSLLDG</sequence>
<dbReference type="SUPFAM" id="SSF102114">
    <property type="entry name" value="Radical SAM enzymes"/>
    <property type="match status" value="1"/>
</dbReference>
<dbReference type="GO" id="GO:0005737">
    <property type="term" value="C:cytoplasm"/>
    <property type="evidence" value="ECO:0007669"/>
    <property type="project" value="TreeGrafter"/>
</dbReference>
<dbReference type="SFLD" id="SFLDS00029">
    <property type="entry name" value="Radical_SAM"/>
    <property type="match status" value="1"/>
</dbReference>
<dbReference type="CDD" id="cd01335">
    <property type="entry name" value="Radical_SAM"/>
    <property type="match status" value="1"/>
</dbReference>
<accession>A0A9D1NIB9</accession>
<gene>
    <name evidence="2" type="primary">hemZ</name>
    <name evidence="2" type="ORF">IAC74_06300</name>
</gene>
<dbReference type="PANTHER" id="PTHR13932">
    <property type="entry name" value="COPROPORPHYRINIGEN III OXIDASE"/>
    <property type="match status" value="1"/>
</dbReference>
<feature type="domain" description="Radical SAM core" evidence="1">
    <location>
        <begin position="155"/>
        <end position="407"/>
    </location>
</feature>
<comment type="caution">
    <text evidence="2">The sequence shown here is derived from an EMBL/GenBank/DDBJ whole genome shotgun (WGS) entry which is preliminary data.</text>
</comment>
<reference evidence="2" key="1">
    <citation type="submission" date="2020-10" db="EMBL/GenBank/DDBJ databases">
        <authorList>
            <person name="Gilroy R."/>
        </authorList>
    </citation>
    <scope>NUCLEOTIDE SEQUENCE</scope>
    <source>
        <strain evidence="2">4920</strain>
    </source>
</reference>
<dbReference type="Proteomes" id="UP000886743">
    <property type="component" value="Unassembled WGS sequence"/>
</dbReference>
<dbReference type="PROSITE" id="PS51918">
    <property type="entry name" value="RADICAL_SAM"/>
    <property type="match status" value="1"/>
</dbReference>
<dbReference type="EMBL" id="DVOF01000183">
    <property type="protein sequence ID" value="HIV03169.1"/>
    <property type="molecule type" value="Genomic_DNA"/>
</dbReference>
<dbReference type="SFLD" id="SFLDG01065">
    <property type="entry name" value="anaerobic_coproporphyrinogen-I"/>
    <property type="match status" value="1"/>
</dbReference>
<dbReference type="SFLD" id="SFLDF00310">
    <property type="entry name" value="oxygen-independent_coproporphy"/>
    <property type="match status" value="1"/>
</dbReference>
<dbReference type="NCBIfam" id="TIGR03994">
    <property type="entry name" value="rSAM_HemZ"/>
    <property type="match status" value="1"/>
</dbReference>
<dbReference type="InterPro" id="IPR007197">
    <property type="entry name" value="rSAM"/>
</dbReference>
<dbReference type="GO" id="GO:0051989">
    <property type="term" value="F:coproporphyrinogen dehydrogenase activity"/>
    <property type="evidence" value="ECO:0007669"/>
    <property type="project" value="UniProtKB-EC"/>
</dbReference>
<reference evidence="2" key="2">
    <citation type="journal article" date="2021" name="PeerJ">
        <title>Extensive microbial diversity within the chicken gut microbiome revealed by metagenomics and culture.</title>
        <authorList>
            <person name="Gilroy R."/>
            <person name="Ravi A."/>
            <person name="Getino M."/>
            <person name="Pursley I."/>
            <person name="Horton D.L."/>
            <person name="Alikhan N.F."/>
            <person name="Baker D."/>
            <person name="Gharbi K."/>
            <person name="Hall N."/>
            <person name="Watson M."/>
            <person name="Adriaenssens E.M."/>
            <person name="Foster-Nyarko E."/>
            <person name="Jarju S."/>
            <person name="Secka A."/>
            <person name="Antonio M."/>
            <person name="Oren A."/>
            <person name="Chaudhuri R.R."/>
            <person name="La Ragione R."/>
            <person name="Hildebrand F."/>
            <person name="Pallen M.J."/>
        </authorList>
    </citation>
    <scope>NUCLEOTIDE SEQUENCE</scope>
    <source>
        <strain evidence="2">4920</strain>
    </source>
</reference>
<dbReference type="EC" id="1.3.98.3" evidence="2"/>
<name>A0A9D1NIB9_9FIRM</name>
<dbReference type="GO" id="GO:0051539">
    <property type="term" value="F:4 iron, 4 sulfur cluster binding"/>
    <property type="evidence" value="ECO:0007669"/>
    <property type="project" value="TreeGrafter"/>
</dbReference>
<protein>
    <submittedName>
        <fullName evidence="2">Coproporphyrinogen dehydrogenase HemZ</fullName>
        <ecNumber evidence="2">1.3.98.3</ecNumber>
    </submittedName>
</protein>
<dbReference type="GO" id="GO:0006779">
    <property type="term" value="P:porphyrin-containing compound biosynthetic process"/>
    <property type="evidence" value="ECO:0007669"/>
    <property type="project" value="TreeGrafter"/>
</dbReference>
<dbReference type="SMART" id="SM00729">
    <property type="entry name" value="Elp3"/>
    <property type="match status" value="1"/>
</dbReference>
<dbReference type="Gene3D" id="3.80.30.20">
    <property type="entry name" value="tm_1862 like domain"/>
    <property type="match status" value="1"/>
</dbReference>
<dbReference type="InterPro" id="IPR023995">
    <property type="entry name" value="HemZ"/>
</dbReference>
<proteinExistence type="predicted"/>
<evidence type="ECO:0000313" key="3">
    <source>
        <dbReference type="Proteomes" id="UP000886743"/>
    </source>
</evidence>
<dbReference type="Pfam" id="PF04055">
    <property type="entry name" value="Radical_SAM"/>
    <property type="match status" value="1"/>
</dbReference>
<dbReference type="AlphaFoldDB" id="A0A9D1NIB9"/>